<name>A0ABU5C2B1_9BACI</name>
<dbReference type="Gene3D" id="2.60.40.420">
    <property type="entry name" value="Cupredoxins - blue copper proteins"/>
    <property type="match status" value="1"/>
</dbReference>
<feature type="domain" description="Cytochrome oxidase subunit II copper A binding" evidence="8">
    <location>
        <begin position="80"/>
        <end position="176"/>
    </location>
</feature>
<dbReference type="RefSeq" id="WP_390356514.1">
    <property type="nucleotide sequence ID" value="NZ_JBHUIZ010000013.1"/>
</dbReference>
<evidence type="ECO:0000256" key="5">
    <source>
        <dbReference type="ARBA" id="ARBA00031399"/>
    </source>
</evidence>
<dbReference type="PROSITE" id="PS00078">
    <property type="entry name" value="COX2"/>
    <property type="match status" value="1"/>
</dbReference>
<accession>A0ABU5C2B1</accession>
<gene>
    <name evidence="9" type="ORF">RWE15_02150</name>
</gene>
<feature type="transmembrane region" description="Helical" evidence="7">
    <location>
        <begin position="49"/>
        <end position="66"/>
    </location>
</feature>
<dbReference type="InterPro" id="IPR008972">
    <property type="entry name" value="Cupredoxin"/>
</dbReference>
<keyword evidence="7" id="KW-0812">Transmembrane</keyword>
<dbReference type="InterPro" id="IPR051403">
    <property type="entry name" value="NosZ/Cyto_c_oxidase_sub2"/>
</dbReference>
<organism evidence="9 10">
    <name type="scientific">Tigheibacillus halophilus</name>
    <dbReference type="NCBI Taxonomy" id="361280"/>
    <lineage>
        <taxon>Bacteria</taxon>
        <taxon>Bacillati</taxon>
        <taxon>Bacillota</taxon>
        <taxon>Bacilli</taxon>
        <taxon>Bacillales</taxon>
        <taxon>Bacillaceae</taxon>
        <taxon>Tigheibacillus</taxon>
    </lineage>
</organism>
<dbReference type="EMBL" id="JAWDIP010000003">
    <property type="protein sequence ID" value="MDY0393449.1"/>
    <property type="molecule type" value="Genomic_DNA"/>
</dbReference>
<dbReference type="InterPro" id="IPR002429">
    <property type="entry name" value="CcO_II-like_C"/>
</dbReference>
<comment type="subcellular location">
    <subcellularLocation>
        <location evidence="1">Cell envelope</location>
    </subcellularLocation>
</comment>
<dbReference type="PANTHER" id="PTHR42838:SF2">
    <property type="entry name" value="NITROUS-OXIDE REDUCTASE"/>
    <property type="match status" value="1"/>
</dbReference>
<dbReference type="Pfam" id="PF00116">
    <property type="entry name" value="COX2"/>
    <property type="match status" value="1"/>
</dbReference>
<feature type="transmembrane region" description="Helical" evidence="7">
    <location>
        <begin position="6"/>
        <end position="29"/>
    </location>
</feature>
<evidence type="ECO:0000256" key="1">
    <source>
        <dbReference type="ARBA" id="ARBA00004196"/>
    </source>
</evidence>
<comment type="catalytic activity">
    <reaction evidence="6">
        <text>4 Fe(II)-[cytochrome c] + O2 + 8 H(+)(in) = 4 Fe(III)-[cytochrome c] + 2 H2O + 4 H(+)(out)</text>
        <dbReference type="Rhea" id="RHEA:11436"/>
        <dbReference type="Rhea" id="RHEA-COMP:10350"/>
        <dbReference type="Rhea" id="RHEA-COMP:14399"/>
        <dbReference type="ChEBI" id="CHEBI:15377"/>
        <dbReference type="ChEBI" id="CHEBI:15378"/>
        <dbReference type="ChEBI" id="CHEBI:15379"/>
        <dbReference type="ChEBI" id="CHEBI:29033"/>
        <dbReference type="ChEBI" id="CHEBI:29034"/>
        <dbReference type="EC" id="7.1.1.9"/>
    </reaction>
</comment>
<evidence type="ECO:0000256" key="4">
    <source>
        <dbReference type="ARBA" id="ARBA00024688"/>
    </source>
</evidence>
<proteinExistence type="predicted"/>
<evidence type="ECO:0000256" key="2">
    <source>
        <dbReference type="ARBA" id="ARBA00022723"/>
    </source>
</evidence>
<dbReference type="SUPFAM" id="SSF49503">
    <property type="entry name" value="Cupredoxins"/>
    <property type="match status" value="1"/>
</dbReference>
<keyword evidence="2" id="KW-0479">Metal-binding</keyword>
<keyword evidence="7" id="KW-1133">Transmembrane helix</keyword>
<comment type="function">
    <text evidence="4">Subunits I and II form the functional core of the enzyme complex. Electrons originating in cytochrome c are transferred via heme a and Cu(A) to the binuclear center formed by heme a3 and Cu(B).</text>
</comment>
<keyword evidence="3" id="KW-0186">Copper</keyword>
<keyword evidence="10" id="KW-1185">Reference proteome</keyword>
<comment type="caution">
    <text evidence="9">The sequence shown here is derived from an EMBL/GenBank/DDBJ whole genome shotgun (WGS) entry which is preliminary data.</text>
</comment>
<dbReference type="InterPro" id="IPR001505">
    <property type="entry name" value="Copper_CuA"/>
</dbReference>
<evidence type="ECO:0000313" key="10">
    <source>
        <dbReference type="Proteomes" id="UP001281447"/>
    </source>
</evidence>
<evidence type="ECO:0000259" key="8">
    <source>
        <dbReference type="PROSITE" id="PS50857"/>
    </source>
</evidence>
<dbReference type="Proteomes" id="UP001281447">
    <property type="component" value="Unassembled WGS sequence"/>
</dbReference>
<reference evidence="9 10" key="1">
    <citation type="submission" date="2023-10" db="EMBL/GenBank/DDBJ databases">
        <title>Virgibacillus halophilus 5B73C genome.</title>
        <authorList>
            <person name="Miliotis G."/>
            <person name="Sengupta P."/>
            <person name="Hameed A."/>
            <person name="Chuvochina M."/>
            <person name="Mcdonagh F."/>
            <person name="Simpson A.C."/>
            <person name="Singh N.K."/>
            <person name="Rekha P.D."/>
            <person name="Raman K."/>
            <person name="Hugenholtz P."/>
            <person name="Venkateswaran K."/>
        </authorList>
    </citation>
    <scope>NUCLEOTIDE SEQUENCE [LARGE SCALE GENOMIC DNA]</scope>
    <source>
        <strain evidence="9 10">5B73C</strain>
    </source>
</reference>
<protein>
    <recommendedName>
        <fullName evidence="5">Cytochrome aa3 subunit 2</fullName>
    </recommendedName>
</protein>
<evidence type="ECO:0000313" key="9">
    <source>
        <dbReference type="EMBL" id="MDY0393449.1"/>
    </source>
</evidence>
<keyword evidence="7" id="KW-0472">Membrane</keyword>
<dbReference type="PANTHER" id="PTHR42838">
    <property type="entry name" value="CYTOCHROME C OXIDASE SUBUNIT II"/>
    <property type="match status" value="1"/>
</dbReference>
<evidence type="ECO:0000256" key="7">
    <source>
        <dbReference type="SAM" id="Phobius"/>
    </source>
</evidence>
<evidence type="ECO:0000256" key="6">
    <source>
        <dbReference type="ARBA" id="ARBA00047816"/>
    </source>
</evidence>
<sequence length="176" mass="20137">MSVQTVAWITSLFFMLLITVVFGVVTLNASKERVPYDPIKKKWYKARKFYATMLVVFLFAMTIHTLRDLPYEMPVYGQGKEATVVDVEAMQFGWNMSQTEFKVGEPIEFDVTSKDVNHGFGIYNEDNQMLAQTQAMPGYTNKVYITFDKPGTYEVLCLEYCGLGHHLMTGKIVVKD</sequence>
<dbReference type="PROSITE" id="PS50857">
    <property type="entry name" value="COX2_CUA"/>
    <property type="match status" value="1"/>
</dbReference>
<evidence type="ECO:0000256" key="3">
    <source>
        <dbReference type="ARBA" id="ARBA00023008"/>
    </source>
</evidence>
<dbReference type="CDD" id="cd13916">
    <property type="entry name" value="CuRO_HCO_II_like_1"/>
    <property type="match status" value="1"/>
</dbReference>